<organism evidence="1 2">
    <name type="scientific">Aeromonas sobria</name>
    <dbReference type="NCBI Taxonomy" id="646"/>
    <lineage>
        <taxon>Bacteria</taxon>
        <taxon>Pseudomonadati</taxon>
        <taxon>Pseudomonadota</taxon>
        <taxon>Gammaproteobacteria</taxon>
        <taxon>Aeromonadales</taxon>
        <taxon>Aeromonadaceae</taxon>
        <taxon>Aeromonas</taxon>
    </lineage>
</organism>
<accession>A0A2N3J5N2</accession>
<dbReference type="PIRSF" id="PIRSF029037">
    <property type="entry name" value="UCP029037_Zn_ribbon"/>
    <property type="match status" value="1"/>
</dbReference>
<evidence type="ECO:0000313" key="1">
    <source>
        <dbReference type="EMBL" id="PKQ81708.1"/>
    </source>
</evidence>
<evidence type="ECO:0008006" key="3">
    <source>
        <dbReference type="Google" id="ProtNLM"/>
    </source>
</evidence>
<evidence type="ECO:0000313" key="2">
    <source>
        <dbReference type="Proteomes" id="UP000233526"/>
    </source>
</evidence>
<dbReference type="Proteomes" id="UP000233526">
    <property type="component" value="Unassembled WGS sequence"/>
</dbReference>
<reference evidence="1 2" key="1">
    <citation type="journal article" date="2017" name="Front. Microbiol.">
        <title>Strong Genomic and Phenotypic Heterogeneity in the Aeromonas sobria Species Complex.</title>
        <authorList>
            <person name="Gauthier J."/>
            <person name="Vincent A.T."/>
            <person name="Charette S.J."/>
            <person name="Derome N."/>
        </authorList>
    </citation>
    <scope>NUCLEOTIDE SEQUENCE [LARGE SCALE GENOMIC DNA]</scope>
    <source>
        <strain evidence="1 2">JF2635</strain>
    </source>
</reference>
<sequence length="263" mass="29694">MYIVELCFECYRDTSLGEAERAIVNYLDMLRYQGQILGREFPTSMQEGYFVSRVVCPEQDSLHPDNQSDQVKLAEQQLNQAGLLAPKLQLQGADLLSDSTDPCGELGERPSWMLLYTSFLHTCSPLRCGDHFTPIPLYQLPAVANGDQKQIIKWQEDWEACDQLQMNGSIAEHAALHEIGEVGSRLYRRGSDLAKRLEVLSGIPTYYYLYRVGGLSAAEEQARPCPCPGCGGEWALATPLHEIFDFKCDRCRLVSNLSWDFKD</sequence>
<dbReference type="InterPro" id="IPR016908">
    <property type="entry name" value="UCP029037"/>
</dbReference>
<protein>
    <recommendedName>
        <fullName evidence="3">Zn-ribbon-containing protein</fullName>
    </recommendedName>
</protein>
<dbReference type="Pfam" id="PF10071">
    <property type="entry name" value="DUF2310"/>
    <property type="match status" value="1"/>
</dbReference>
<dbReference type="AlphaFoldDB" id="A0A2N3J5N2"/>
<dbReference type="RefSeq" id="WP_101316159.1">
    <property type="nucleotide sequence ID" value="NZ_CAWNSS010000014.1"/>
</dbReference>
<proteinExistence type="predicted"/>
<dbReference type="EMBL" id="LJZX01000014">
    <property type="protein sequence ID" value="PKQ81708.1"/>
    <property type="molecule type" value="Genomic_DNA"/>
</dbReference>
<comment type="caution">
    <text evidence="1">The sequence shown here is derived from an EMBL/GenBank/DDBJ whole genome shotgun (WGS) entry which is preliminary data.</text>
</comment>
<gene>
    <name evidence="1" type="ORF">AOX56_10470</name>
</gene>
<name>A0A2N3J5N2_AERSO</name>